<organism evidence="4 5">
    <name type="scientific">Streptomyces triculaminicus</name>
    <dbReference type="NCBI Taxonomy" id="2816232"/>
    <lineage>
        <taxon>Bacteria</taxon>
        <taxon>Bacillati</taxon>
        <taxon>Actinomycetota</taxon>
        <taxon>Actinomycetes</taxon>
        <taxon>Kitasatosporales</taxon>
        <taxon>Streptomycetaceae</taxon>
        <taxon>Streptomyces</taxon>
    </lineage>
</organism>
<dbReference type="GO" id="GO:0030246">
    <property type="term" value="F:carbohydrate binding"/>
    <property type="evidence" value="ECO:0007669"/>
    <property type="project" value="InterPro"/>
</dbReference>
<dbReference type="PANTHER" id="PTHR12993">
    <property type="entry name" value="N-ACETYLGLUCOSAMINYL-PHOSPHATIDYLINOSITOL DE-N-ACETYLASE-RELATED"/>
    <property type="match status" value="1"/>
</dbReference>
<evidence type="ECO:0000256" key="2">
    <source>
        <dbReference type="SAM" id="MobiDB-lite"/>
    </source>
</evidence>
<keyword evidence="1" id="KW-0862">Zinc</keyword>
<accession>A0A939FM26</accession>
<dbReference type="GO" id="GO:0004553">
    <property type="term" value="F:hydrolase activity, hydrolyzing O-glycosyl compounds"/>
    <property type="evidence" value="ECO:0007669"/>
    <property type="project" value="InterPro"/>
</dbReference>
<evidence type="ECO:0000256" key="1">
    <source>
        <dbReference type="ARBA" id="ARBA00022833"/>
    </source>
</evidence>
<reference evidence="4" key="1">
    <citation type="submission" date="2021-03" db="EMBL/GenBank/DDBJ databases">
        <title>Streptomyces strains.</title>
        <authorList>
            <person name="Lund M.B."/>
            <person name="Toerring T."/>
        </authorList>
    </citation>
    <scope>NUCLEOTIDE SEQUENCE</scope>
    <source>
        <strain evidence="4">JCM 4242</strain>
    </source>
</reference>
<dbReference type="Gene3D" id="2.60.40.1190">
    <property type="match status" value="1"/>
</dbReference>
<sequence>MAACDTKAEPTGRGASSSGTDRAHADVLFIGAHPDDEFQSLATLGRWKEKEGLSSAVVTITRGEGGGNAIGPQEGAALGMIRETEERKAVGILGVRDVYYLDKPDFWYTLNAPLTGKVWNRAPQRPTDTLERLVRVIRATTPKTVVTMDPRPFNQHGAHQQAGRRAIEAFAMAGDPKAFPEQIKDEKYKPWKPSRLLTQSWGFKGPLGAQCDGRRITDKSTELPVLGVWPGGRSVSGKTWAQLERDAARTYKTQGFGSLPKDVTTPAEKMPCEWFTVVAENGKPRQAEERAQSGLRPQYAEFRDWARRMKMPWLANEAQPAYPARPSATVPEVAKAPVVNGKADPGEYPAGALKLAHWEGTRCSSAKDCAADARFARHGDDLFVLVHVTDDKKGAALDAKTDCKRHWRTDSVEVGLDPQGRSDDTSTTFKAAVLPFTANGGGACAGRDGDNRQGPAAKTAPGMVAASTVTEPYEGYTVEAKIPLADLPAPVDPDRLTANVLVFDSDTQDKAGHSRLAWSAYGSAQADPYVWGGLRLPGYVPPPGRPTHAPDIPLEAALSKDSKASRDQSERTGVPLGCGPRRPQ</sequence>
<keyword evidence="5" id="KW-1185">Reference proteome</keyword>
<dbReference type="Pfam" id="PF06452">
    <property type="entry name" value="CBM9_1"/>
    <property type="match status" value="1"/>
</dbReference>
<dbReference type="InterPro" id="IPR024078">
    <property type="entry name" value="LmbE-like_dom_sf"/>
</dbReference>
<name>A0A939FM26_9ACTN</name>
<dbReference type="AlphaFoldDB" id="A0A939FM26"/>
<dbReference type="Pfam" id="PF02585">
    <property type="entry name" value="PIG-L"/>
    <property type="match status" value="1"/>
</dbReference>
<protein>
    <submittedName>
        <fullName evidence="4">PIG-L family deacetylase</fullName>
    </submittedName>
</protein>
<dbReference type="Gene3D" id="3.40.50.10320">
    <property type="entry name" value="LmbE-like"/>
    <property type="match status" value="1"/>
</dbReference>
<dbReference type="Proteomes" id="UP000664781">
    <property type="component" value="Unassembled WGS sequence"/>
</dbReference>
<proteinExistence type="predicted"/>
<dbReference type="GO" id="GO:0016137">
    <property type="term" value="P:glycoside metabolic process"/>
    <property type="evidence" value="ECO:0007669"/>
    <property type="project" value="UniProtKB-ARBA"/>
</dbReference>
<gene>
    <name evidence="4" type="ORF">J1792_17605</name>
</gene>
<dbReference type="EMBL" id="JAFMOF010000002">
    <property type="protein sequence ID" value="MBO0654530.1"/>
    <property type="molecule type" value="Genomic_DNA"/>
</dbReference>
<comment type="caution">
    <text evidence="4">The sequence shown here is derived from an EMBL/GenBank/DDBJ whole genome shotgun (WGS) entry which is preliminary data.</text>
</comment>
<feature type="domain" description="Carbohydrate-binding" evidence="3">
    <location>
        <begin position="356"/>
        <end position="537"/>
    </location>
</feature>
<feature type="region of interest" description="Disordered" evidence="2">
    <location>
        <begin position="540"/>
        <end position="584"/>
    </location>
</feature>
<feature type="compositionally biased region" description="Basic and acidic residues" evidence="2">
    <location>
        <begin position="1"/>
        <end position="10"/>
    </location>
</feature>
<feature type="region of interest" description="Disordered" evidence="2">
    <location>
        <begin position="1"/>
        <end position="20"/>
    </location>
</feature>
<dbReference type="SUPFAM" id="SSF102588">
    <property type="entry name" value="LmbE-like"/>
    <property type="match status" value="1"/>
</dbReference>
<evidence type="ECO:0000313" key="5">
    <source>
        <dbReference type="Proteomes" id="UP000664781"/>
    </source>
</evidence>
<feature type="compositionally biased region" description="Basic and acidic residues" evidence="2">
    <location>
        <begin position="558"/>
        <end position="570"/>
    </location>
</feature>
<dbReference type="SUPFAM" id="SSF49344">
    <property type="entry name" value="CBD9-like"/>
    <property type="match status" value="1"/>
</dbReference>
<dbReference type="InterPro" id="IPR003737">
    <property type="entry name" value="GlcNAc_PI_deacetylase-related"/>
</dbReference>
<dbReference type="GO" id="GO:0016052">
    <property type="term" value="P:carbohydrate catabolic process"/>
    <property type="evidence" value="ECO:0007669"/>
    <property type="project" value="InterPro"/>
</dbReference>
<evidence type="ECO:0000313" key="4">
    <source>
        <dbReference type="EMBL" id="MBO0654530.1"/>
    </source>
</evidence>
<dbReference type="InterPro" id="IPR010502">
    <property type="entry name" value="Carb-bd_dom_fam9"/>
</dbReference>
<dbReference type="PANTHER" id="PTHR12993:SF11">
    <property type="entry name" value="N-ACETYLGLUCOSAMINYL-PHOSPHATIDYLINOSITOL DE-N-ACETYLASE"/>
    <property type="match status" value="1"/>
</dbReference>
<dbReference type="GO" id="GO:0016811">
    <property type="term" value="F:hydrolase activity, acting on carbon-nitrogen (but not peptide) bonds, in linear amides"/>
    <property type="evidence" value="ECO:0007669"/>
    <property type="project" value="TreeGrafter"/>
</dbReference>
<evidence type="ECO:0000259" key="3">
    <source>
        <dbReference type="Pfam" id="PF06452"/>
    </source>
</evidence>